<organism evidence="1 2">
    <name type="scientific">Aquatica leii</name>
    <dbReference type="NCBI Taxonomy" id="1421715"/>
    <lineage>
        <taxon>Eukaryota</taxon>
        <taxon>Metazoa</taxon>
        <taxon>Ecdysozoa</taxon>
        <taxon>Arthropoda</taxon>
        <taxon>Hexapoda</taxon>
        <taxon>Insecta</taxon>
        <taxon>Pterygota</taxon>
        <taxon>Neoptera</taxon>
        <taxon>Endopterygota</taxon>
        <taxon>Coleoptera</taxon>
        <taxon>Polyphaga</taxon>
        <taxon>Elateriformia</taxon>
        <taxon>Elateroidea</taxon>
        <taxon>Lampyridae</taxon>
        <taxon>Luciolinae</taxon>
        <taxon>Aquatica</taxon>
    </lineage>
</organism>
<sequence>MAFVGIEFHEKDGGGLALVRKEWVTPRKTEVVWPPYKNLEKYYKALKNNEAPDESTWCIYKISKQYFEVDDYDKALKKLKAAELTSDVQSNVEDEENKRPKRNHIAKKNYTMTPVMKNYLNTSQRKTLEPISIDKRELISTPPITDGLTPLPPNNLKIIALLQQISEQNKQILKYISKQDSVSSSVNQPEIPVTLPLKKEEDLNILENFLIEQTNSFALVNIIFTLKDYCNHKIFGK</sequence>
<protein>
    <submittedName>
        <fullName evidence="1">Uncharacterized protein</fullName>
    </submittedName>
</protein>
<name>A0AAN7PRG0_9COLE</name>
<dbReference type="Proteomes" id="UP001353858">
    <property type="component" value="Unassembled WGS sequence"/>
</dbReference>
<dbReference type="EMBL" id="JARPUR010000001">
    <property type="protein sequence ID" value="KAK4887451.1"/>
    <property type="molecule type" value="Genomic_DNA"/>
</dbReference>
<accession>A0AAN7PRG0</accession>
<evidence type="ECO:0000313" key="2">
    <source>
        <dbReference type="Proteomes" id="UP001353858"/>
    </source>
</evidence>
<gene>
    <name evidence="1" type="ORF">RN001_003722</name>
</gene>
<dbReference type="AlphaFoldDB" id="A0AAN7PRG0"/>
<reference evidence="2" key="1">
    <citation type="submission" date="2023-01" db="EMBL/GenBank/DDBJ databases">
        <title>Key to firefly adult light organ development and bioluminescence: homeobox transcription factors regulate luciferase expression and transportation to peroxisome.</title>
        <authorList>
            <person name="Fu X."/>
        </authorList>
    </citation>
    <scope>NUCLEOTIDE SEQUENCE [LARGE SCALE GENOMIC DNA]</scope>
</reference>
<proteinExistence type="predicted"/>
<keyword evidence="2" id="KW-1185">Reference proteome</keyword>
<evidence type="ECO:0000313" key="1">
    <source>
        <dbReference type="EMBL" id="KAK4887451.1"/>
    </source>
</evidence>
<comment type="caution">
    <text evidence="1">The sequence shown here is derived from an EMBL/GenBank/DDBJ whole genome shotgun (WGS) entry which is preliminary data.</text>
</comment>